<dbReference type="NCBIfam" id="NF000491">
    <property type="entry name" value="chloram_CatA"/>
    <property type="match status" value="1"/>
</dbReference>
<dbReference type="PIRSF" id="PIRSF000440">
    <property type="entry name" value="CAT"/>
    <property type="match status" value="1"/>
</dbReference>
<dbReference type="RefSeq" id="WP_268041871.1">
    <property type="nucleotide sequence ID" value="NZ_JAPQER010000007.1"/>
</dbReference>
<gene>
    <name evidence="11" type="primary">catA</name>
    <name evidence="11" type="ORF">OW763_14275</name>
</gene>
<comment type="similarity">
    <text evidence="2 10">Belongs to the chloramphenicol acetyltransferase family.</text>
</comment>
<evidence type="ECO:0000256" key="4">
    <source>
        <dbReference type="ARBA" id="ARBA00013235"/>
    </source>
</evidence>
<evidence type="ECO:0000256" key="10">
    <source>
        <dbReference type="RuleBase" id="RU004156"/>
    </source>
</evidence>
<evidence type="ECO:0000256" key="7">
    <source>
        <dbReference type="ARBA" id="ARBA00023251"/>
    </source>
</evidence>
<dbReference type="Proteomes" id="UP001078443">
    <property type="component" value="Unassembled WGS sequence"/>
</dbReference>
<sequence>MYFNLIEKENWSRRPYFDHYMNNVRCTYSITANIDITELLIQLKKNNIKLYPALIYMAAKVINRHEEFRTCFDEDGNLGYWENMNPCFTVFHKDDETFTNIWTMYSDDFGIFYRNYIDDMKKYSDIKKISAKENEPKNTFPISCTPWVSFTGFNLNIYADGTYLLPIITYGKYFEQDGKLLLPLSLQVHHAVCDGYHTSRFFTELQTLSQSCDEWLLSK</sequence>
<reference evidence="11" key="1">
    <citation type="submission" date="2022-12" db="EMBL/GenBank/DDBJ databases">
        <authorList>
            <person name="Wang J."/>
        </authorList>
    </citation>
    <scope>NUCLEOTIDE SEQUENCE</scope>
    <source>
        <strain evidence="11">HY-45-18</strain>
    </source>
</reference>
<evidence type="ECO:0000256" key="8">
    <source>
        <dbReference type="ARBA" id="ARBA00023315"/>
    </source>
</evidence>
<dbReference type="InterPro" id="IPR001707">
    <property type="entry name" value="Cmp_AcTrfase"/>
</dbReference>
<comment type="subunit">
    <text evidence="3">Homotrimer.</text>
</comment>
<dbReference type="EC" id="2.3.1.28" evidence="4 9"/>
<keyword evidence="12" id="KW-1185">Reference proteome</keyword>
<dbReference type="GO" id="GO:0008811">
    <property type="term" value="F:chloramphenicol O-acetyltransferase activity"/>
    <property type="evidence" value="ECO:0007669"/>
    <property type="project" value="UniProtKB-EC"/>
</dbReference>
<evidence type="ECO:0000256" key="1">
    <source>
        <dbReference type="ARBA" id="ARBA00002150"/>
    </source>
</evidence>
<evidence type="ECO:0000256" key="3">
    <source>
        <dbReference type="ARBA" id="ARBA00011233"/>
    </source>
</evidence>
<dbReference type="EMBL" id="JAPQER010000007">
    <property type="protein sequence ID" value="MCY6485497.1"/>
    <property type="molecule type" value="Genomic_DNA"/>
</dbReference>
<dbReference type="InterPro" id="IPR023213">
    <property type="entry name" value="CAT-like_dom_sf"/>
</dbReference>
<comment type="catalytic activity">
    <reaction evidence="9">
        <text>chloramphenicol + acetyl-CoA = chloramphenicol 3-acetate + CoA</text>
        <dbReference type="Rhea" id="RHEA:18421"/>
        <dbReference type="ChEBI" id="CHEBI:16730"/>
        <dbReference type="ChEBI" id="CHEBI:17698"/>
        <dbReference type="ChEBI" id="CHEBI:57287"/>
        <dbReference type="ChEBI" id="CHEBI:57288"/>
        <dbReference type="EC" id="2.3.1.28"/>
    </reaction>
</comment>
<accession>A0ABT4D4B6</accession>
<protein>
    <recommendedName>
        <fullName evidence="5 9">Chloramphenicol acetyltransferase</fullName>
        <ecNumber evidence="4 9">2.3.1.28</ecNumber>
    </recommendedName>
</protein>
<dbReference type="Pfam" id="PF00302">
    <property type="entry name" value="CAT"/>
    <property type="match status" value="1"/>
</dbReference>
<comment type="function">
    <text evidence="1 9">This enzyme is an effector of chloramphenicol resistance in bacteria.</text>
</comment>
<dbReference type="PANTHER" id="PTHR38474:SF2">
    <property type="entry name" value="CHLORAMPHENICOL ACETYLTRANSFERASE"/>
    <property type="match status" value="1"/>
</dbReference>
<dbReference type="PANTHER" id="PTHR38474">
    <property type="entry name" value="SLR0299 PROTEIN"/>
    <property type="match status" value="1"/>
</dbReference>
<evidence type="ECO:0000313" key="11">
    <source>
        <dbReference type="EMBL" id="MCY6485497.1"/>
    </source>
</evidence>
<dbReference type="InterPro" id="IPR018372">
    <property type="entry name" value="Chloramphenicol_AcTrfase_AS"/>
</dbReference>
<evidence type="ECO:0000256" key="2">
    <source>
        <dbReference type="ARBA" id="ARBA00010571"/>
    </source>
</evidence>
<organism evidence="11 12">
    <name type="scientific">Clostridium aestuarii</name>
    <dbReference type="NCBI Taxonomy" id="338193"/>
    <lineage>
        <taxon>Bacteria</taxon>
        <taxon>Bacillati</taxon>
        <taxon>Bacillota</taxon>
        <taxon>Clostridia</taxon>
        <taxon>Eubacteriales</taxon>
        <taxon>Clostridiaceae</taxon>
        <taxon>Clostridium</taxon>
    </lineage>
</organism>
<dbReference type="PROSITE" id="PS00100">
    <property type="entry name" value="CAT"/>
    <property type="match status" value="1"/>
</dbReference>
<name>A0ABT4D4B6_9CLOT</name>
<evidence type="ECO:0000256" key="9">
    <source>
        <dbReference type="RuleBase" id="RU000503"/>
    </source>
</evidence>
<dbReference type="SUPFAM" id="SSF52777">
    <property type="entry name" value="CoA-dependent acyltransferases"/>
    <property type="match status" value="1"/>
</dbReference>
<keyword evidence="7 9" id="KW-0046">Antibiotic resistance</keyword>
<evidence type="ECO:0000313" key="12">
    <source>
        <dbReference type="Proteomes" id="UP001078443"/>
    </source>
</evidence>
<evidence type="ECO:0000256" key="5">
    <source>
        <dbReference type="ARBA" id="ARBA00020291"/>
    </source>
</evidence>
<dbReference type="Gene3D" id="3.30.559.10">
    <property type="entry name" value="Chloramphenicol acetyltransferase-like domain"/>
    <property type="match status" value="1"/>
</dbReference>
<dbReference type="SMART" id="SM01059">
    <property type="entry name" value="CAT"/>
    <property type="match status" value="1"/>
</dbReference>
<comment type="caution">
    <text evidence="11">The sequence shown here is derived from an EMBL/GenBank/DDBJ whole genome shotgun (WGS) entry which is preliminary data.</text>
</comment>
<keyword evidence="6 9" id="KW-0808">Transferase</keyword>
<keyword evidence="8 9" id="KW-0012">Acyltransferase</keyword>
<evidence type="ECO:0000256" key="6">
    <source>
        <dbReference type="ARBA" id="ARBA00022679"/>
    </source>
</evidence>
<proteinExistence type="inferred from homology"/>